<gene>
    <name evidence="1" type="ORF">KIL84_020412</name>
</gene>
<dbReference type="Proteomes" id="UP000827986">
    <property type="component" value="Unassembled WGS sequence"/>
</dbReference>
<comment type="caution">
    <text evidence="1">The sequence shown here is derived from an EMBL/GenBank/DDBJ whole genome shotgun (WGS) entry which is preliminary data.</text>
</comment>
<dbReference type="AlphaFoldDB" id="A0A9D4BAX8"/>
<evidence type="ECO:0000313" key="2">
    <source>
        <dbReference type="Proteomes" id="UP000827986"/>
    </source>
</evidence>
<keyword evidence="2" id="KW-1185">Reference proteome</keyword>
<dbReference type="EMBL" id="JAHDVG010000463">
    <property type="protein sequence ID" value="KAH1187663.1"/>
    <property type="molecule type" value="Genomic_DNA"/>
</dbReference>
<accession>A0A9D4BAX8</accession>
<organism evidence="1 2">
    <name type="scientific">Mauremys mutica</name>
    <name type="common">yellowpond turtle</name>
    <dbReference type="NCBI Taxonomy" id="74926"/>
    <lineage>
        <taxon>Eukaryota</taxon>
        <taxon>Metazoa</taxon>
        <taxon>Chordata</taxon>
        <taxon>Craniata</taxon>
        <taxon>Vertebrata</taxon>
        <taxon>Euteleostomi</taxon>
        <taxon>Archelosauria</taxon>
        <taxon>Testudinata</taxon>
        <taxon>Testudines</taxon>
        <taxon>Cryptodira</taxon>
        <taxon>Durocryptodira</taxon>
        <taxon>Testudinoidea</taxon>
        <taxon>Geoemydidae</taxon>
        <taxon>Geoemydinae</taxon>
        <taxon>Mauremys</taxon>
    </lineage>
</organism>
<name>A0A9D4BAX8_9SAUR</name>
<evidence type="ECO:0000313" key="1">
    <source>
        <dbReference type="EMBL" id="KAH1187663.1"/>
    </source>
</evidence>
<proteinExistence type="predicted"/>
<reference evidence="1" key="1">
    <citation type="submission" date="2021-09" db="EMBL/GenBank/DDBJ databases">
        <title>The genome of Mauremys mutica provides insights into the evolution of semi-aquatic lifestyle.</title>
        <authorList>
            <person name="Gong S."/>
            <person name="Gao Y."/>
        </authorList>
    </citation>
    <scope>NUCLEOTIDE SEQUENCE</scope>
    <source>
        <strain evidence="1">MM-2020</strain>
        <tissue evidence="1">Muscle</tissue>
    </source>
</reference>
<sequence length="143" mass="16333">MDSALCIEDITVKSEQSSTFHYQNKFSRKLICTAFALLDRVYPRPHVIFSLPCKTGFCFFILIWIEHRLLKPCNYKLLLKAMWVKTPNSTDEPSFHCPKHSSPRCTIMTEQGQIIHSDTCSFCLEGKSCGFPTAGQLSFCNDN</sequence>
<protein>
    <submittedName>
        <fullName evidence="1">Uncharacterized protein</fullName>
    </submittedName>
</protein>